<keyword evidence="1" id="KW-0812">Transmembrane</keyword>
<feature type="transmembrane region" description="Helical" evidence="1">
    <location>
        <begin position="57"/>
        <end position="84"/>
    </location>
</feature>
<dbReference type="AlphaFoldDB" id="A0A3M0GBD0"/>
<dbReference type="EMBL" id="REFW01000002">
    <property type="protein sequence ID" value="RMB59852.1"/>
    <property type="molecule type" value="Genomic_DNA"/>
</dbReference>
<proteinExistence type="predicted"/>
<feature type="transmembrane region" description="Helical" evidence="1">
    <location>
        <begin position="12"/>
        <end position="36"/>
    </location>
</feature>
<keyword evidence="1" id="KW-0472">Membrane</keyword>
<reference evidence="2 3" key="1">
    <citation type="submission" date="2018-10" db="EMBL/GenBank/DDBJ databases">
        <title>Tessaracoccus antarcticuss sp. nov., isolated from sediment.</title>
        <authorList>
            <person name="Zhou L.Y."/>
            <person name="Du Z.J."/>
        </authorList>
    </citation>
    <scope>NUCLEOTIDE SEQUENCE [LARGE SCALE GENOMIC DNA]</scope>
    <source>
        <strain evidence="2 3">JDX10</strain>
    </source>
</reference>
<dbReference type="OrthoDB" id="3177419at2"/>
<evidence type="ECO:0000313" key="2">
    <source>
        <dbReference type="EMBL" id="RMB59852.1"/>
    </source>
</evidence>
<organism evidence="2 3">
    <name type="scientific">Tessaracoccus antarcticus</name>
    <dbReference type="NCBI Taxonomy" id="2479848"/>
    <lineage>
        <taxon>Bacteria</taxon>
        <taxon>Bacillati</taxon>
        <taxon>Actinomycetota</taxon>
        <taxon>Actinomycetes</taxon>
        <taxon>Propionibacteriales</taxon>
        <taxon>Propionibacteriaceae</taxon>
        <taxon>Tessaracoccus</taxon>
    </lineage>
</organism>
<name>A0A3M0GBD0_9ACTN</name>
<protein>
    <submittedName>
        <fullName evidence="2">Uncharacterized protein</fullName>
    </submittedName>
</protein>
<evidence type="ECO:0000313" key="3">
    <source>
        <dbReference type="Proteomes" id="UP000275256"/>
    </source>
</evidence>
<comment type="caution">
    <text evidence="2">The sequence shown here is derived from an EMBL/GenBank/DDBJ whole genome shotgun (WGS) entry which is preliminary data.</text>
</comment>
<keyword evidence="1" id="KW-1133">Transmembrane helix</keyword>
<accession>A0A3M0GBD0</accession>
<gene>
    <name evidence="2" type="ORF">EAX62_08915</name>
</gene>
<keyword evidence="3" id="KW-1185">Reference proteome</keyword>
<dbReference type="Proteomes" id="UP000275256">
    <property type="component" value="Unassembled WGS sequence"/>
</dbReference>
<sequence>MSNIVLALEGAWQVLVVGILLGAGLPTIFALGIRSLSYGVGGAADIEAHEPHLIGKIMAGFCFAIVIAAVIAGVGAIVASGFGWELGF</sequence>
<dbReference type="RefSeq" id="WP_121901332.1">
    <property type="nucleotide sequence ID" value="NZ_REFW01000002.1"/>
</dbReference>
<evidence type="ECO:0000256" key="1">
    <source>
        <dbReference type="SAM" id="Phobius"/>
    </source>
</evidence>